<feature type="transmembrane region" description="Helical" evidence="1">
    <location>
        <begin position="41"/>
        <end position="60"/>
    </location>
</feature>
<organism evidence="2 3">
    <name type="scientific">Salinarimonas soli</name>
    <dbReference type="NCBI Taxonomy" id="1638099"/>
    <lineage>
        <taxon>Bacteria</taxon>
        <taxon>Pseudomonadati</taxon>
        <taxon>Pseudomonadota</taxon>
        <taxon>Alphaproteobacteria</taxon>
        <taxon>Hyphomicrobiales</taxon>
        <taxon>Salinarimonadaceae</taxon>
        <taxon>Salinarimonas</taxon>
    </lineage>
</organism>
<keyword evidence="1" id="KW-1133">Transmembrane helix</keyword>
<dbReference type="InterPro" id="IPR009935">
    <property type="entry name" value="DUF1467"/>
</dbReference>
<name>A0A5B2VXC6_9HYPH</name>
<accession>A0A5B2VXC6</accession>
<dbReference type="AlphaFoldDB" id="A0A5B2VXC6"/>
<dbReference type="EMBL" id="VUOA01000005">
    <property type="protein sequence ID" value="KAA2243991.1"/>
    <property type="molecule type" value="Genomic_DNA"/>
</dbReference>
<sequence length="110" mass="11527">MDPMKHVTGSLGLTFAVVTALSIVAIAIVVGFFGLGIFGGTALYFVIWWTLLFVTLPIGVRSQQESGEVVHGSEPGAPSAPNLRLKAIWTTIISGAVLVFAAWAFPLAGL</sequence>
<feature type="transmembrane region" description="Helical" evidence="1">
    <location>
        <begin position="12"/>
        <end position="35"/>
    </location>
</feature>
<dbReference type="OrthoDB" id="9804637at2"/>
<reference evidence="2 3" key="1">
    <citation type="submission" date="2019-09" db="EMBL/GenBank/DDBJ databases">
        <title>Salinarimonas rosea gen. nov., sp. nov., a new member of the a-2 subgroup of the Proteobacteria.</title>
        <authorList>
            <person name="Liu J."/>
        </authorList>
    </citation>
    <scope>NUCLEOTIDE SEQUENCE [LARGE SCALE GENOMIC DNA]</scope>
    <source>
        <strain evidence="2 3">BN140002</strain>
    </source>
</reference>
<keyword evidence="1" id="KW-0812">Transmembrane</keyword>
<protein>
    <submittedName>
        <fullName evidence="2">DUF1467 family protein</fullName>
    </submittedName>
</protein>
<keyword evidence="1" id="KW-0472">Membrane</keyword>
<keyword evidence="3" id="KW-1185">Reference proteome</keyword>
<evidence type="ECO:0000256" key="1">
    <source>
        <dbReference type="SAM" id="Phobius"/>
    </source>
</evidence>
<proteinExistence type="predicted"/>
<evidence type="ECO:0000313" key="2">
    <source>
        <dbReference type="EMBL" id="KAA2243991.1"/>
    </source>
</evidence>
<comment type="caution">
    <text evidence="2">The sequence shown here is derived from an EMBL/GenBank/DDBJ whole genome shotgun (WGS) entry which is preliminary data.</text>
</comment>
<dbReference type="Proteomes" id="UP000323142">
    <property type="component" value="Unassembled WGS sequence"/>
</dbReference>
<evidence type="ECO:0000313" key="3">
    <source>
        <dbReference type="Proteomes" id="UP000323142"/>
    </source>
</evidence>
<dbReference type="Pfam" id="PF07330">
    <property type="entry name" value="DUF1467"/>
    <property type="match status" value="1"/>
</dbReference>
<reference evidence="2 3" key="2">
    <citation type="submission" date="2019-09" db="EMBL/GenBank/DDBJ databases">
        <authorList>
            <person name="Jin C."/>
        </authorList>
    </citation>
    <scope>NUCLEOTIDE SEQUENCE [LARGE SCALE GENOMIC DNA]</scope>
    <source>
        <strain evidence="2 3">BN140002</strain>
    </source>
</reference>
<dbReference type="RefSeq" id="WP_149815303.1">
    <property type="nucleotide sequence ID" value="NZ_VUOA01000005.1"/>
</dbReference>
<gene>
    <name evidence="2" type="ORF">F0L46_01715</name>
</gene>
<feature type="transmembrane region" description="Helical" evidence="1">
    <location>
        <begin position="87"/>
        <end position="105"/>
    </location>
</feature>